<dbReference type="InterPro" id="IPR043502">
    <property type="entry name" value="DNA/RNA_pol_sf"/>
</dbReference>
<comment type="similarity">
    <text evidence="1">Belongs to the DNA polymerase type-B family.</text>
</comment>
<feature type="domain" description="DNA-directed DNA polymerase family B multifunctional" evidence="12">
    <location>
        <begin position="352"/>
        <end position="590"/>
    </location>
</feature>
<feature type="domain" description="DNA-directed DNA polymerase family B multifunctional" evidence="12">
    <location>
        <begin position="626"/>
        <end position="801"/>
    </location>
</feature>
<dbReference type="PANTHER" id="PTHR10322:SF23">
    <property type="entry name" value="DNA POLYMERASE DELTA CATALYTIC SUBUNIT"/>
    <property type="match status" value="1"/>
</dbReference>
<evidence type="ECO:0000256" key="9">
    <source>
        <dbReference type="ARBA" id="ARBA00023109"/>
    </source>
</evidence>
<name>A0A6J5MBN8_9CAUD</name>
<evidence type="ECO:0000256" key="3">
    <source>
        <dbReference type="ARBA" id="ARBA00022679"/>
    </source>
</evidence>
<feature type="domain" description="DNA-directed DNA polymerase family B exonuclease" evidence="13">
    <location>
        <begin position="106"/>
        <end position="272"/>
    </location>
</feature>
<evidence type="ECO:0000256" key="10">
    <source>
        <dbReference type="ARBA" id="ARBA00023125"/>
    </source>
</evidence>
<dbReference type="InterPro" id="IPR006134">
    <property type="entry name" value="DNA-dir_DNA_pol_B_multi_dom"/>
</dbReference>
<dbReference type="InterPro" id="IPR006172">
    <property type="entry name" value="DNA-dir_DNA_pol_B"/>
</dbReference>
<dbReference type="InterPro" id="IPR036397">
    <property type="entry name" value="RNaseH_sf"/>
</dbReference>
<evidence type="ECO:0000256" key="8">
    <source>
        <dbReference type="ARBA" id="ARBA00022932"/>
    </source>
</evidence>
<dbReference type="Pfam" id="PF00136">
    <property type="entry name" value="DNA_pol_B"/>
    <property type="match status" value="2"/>
</dbReference>
<evidence type="ECO:0000256" key="2">
    <source>
        <dbReference type="ARBA" id="ARBA00012417"/>
    </source>
</evidence>
<dbReference type="SUPFAM" id="SSF56672">
    <property type="entry name" value="DNA/RNA polymerases"/>
    <property type="match status" value="1"/>
</dbReference>
<dbReference type="InterPro" id="IPR050240">
    <property type="entry name" value="DNA_pol_type-B"/>
</dbReference>
<keyword evidence="7" id="KW-0378">Hydrolase</keyword>
<dbReference type="GO" id="GO:0000166">
    <property type="term" value="F:nucleotide binding"/>
    <property type="evidence" value="ECO:0007669"/>
    <property type="project" value="InterPro"/>
</dbReference>
<evidence type="ECO:0000259" key="13">
    <source>
        <dbReference type="Pfam" id="PF03104"/>
    </source>
</evidence>
<evidence type="ECO:0000256" key="5">
    <source>
        <dbReference type="ARBA" id="ARBA00022705"/>
    </source>
</evidence>
<dbReference type="Gene3D" id="3.30.420.10">
    <property type="entry name" value="Ribonuclease H-like superfamily/Ribonuclease H"/>
    <property type="match status" value="1"/>
</dbReference>
<dbReference type="SMART" id="SM00486">
    <property type="entry name" value="POLBc"/>
    <property type="match status" value="1"/>
</dbReference>
<dbReference type="InterPro" id="IPR023211">
    <property type="entry name" value="DNA_pol_palm_dom_sf"/>
</dbReference>
<dbReference type="GO" id="GO:0003677">
    <property type="term" value="F:DNA binding"/>
    <property type="evidence" value="ECO:0007669"/>
    <property type="project" value="UniProtKB-KW"/>
</dbReference>
<sequence>MSKFYTYVALSKNDILLRGYEDGKRIQEQIPYKPYLFVPTPRETKYRTLEGKGVGRVDFDSIKEARDFLSQYKDVHGSAVYGLNNYVYTFIYDYYRGEVEYDPSLISVCSIDIEVDISNEKGFPDIQAAANEITLITMSRKGKKAVFGCGEFVNTNPDVTYYQCKDEYALLQSFIEMWNSVEFSPDIVTGWNVEFFDIPYIVNRIIRVLGMSAARKLSPWGNLNERQVPRLGGREGETNQVWEPVGVTVLDYMQLYKKFAYSIQESYSLDHIAFVELGERKLDYGEYGSLAGLQVGNWQRYVEYNIRDVELVDKLDDKLKLIELIYAMAYGAKVNFQDSFTTVRAWDIIIHHYLLERNIVIPQISMPESDRGILGGYVKDPEVGMHKWVVSLDLNSLYPHIIMQYNISPETFAGWLPGNDECTVKEEAEARVSKILDGYLTHYKDEIVERNVAVAANLTTFSRDKMGFLPTLMQKFYDERVIYKGKMLDAKRAYEVATDEEKIQLTKDISKFNNLQMAKKIQLNSAYGALGNKFFRWYRKEFAEAITASGQLTTRWIEGKLNVYLNKTFKTEGVDYVIACDTDSVYIKAENFIGLAGKEMTKDEEVAYLDKVCVKVLEPYIDKCYQELCDNVNGFDQKMKMKRECIADKGIWTAKKRYILNVANQEGVQYAKPKLKMMGIEAIRTSTPQVCRDAIKQALEVIMNKSELDLQNYIQQFREEFSTMSFEQVASPRSVKDLDKYADRSNIYQKGTPINVKGSLVYNFYLKKLNLDKKYEAINSGQKIKYAYCVTPNPMHTSVIACPSELPKEFGMDMYIDRNMQFDKAFLEPIKTITGAIGWEIERRATLDDFFN</sequence>
<dbReference type="PANTHER" id="PTHR10322">
    <property type="entry name" value="DNA POLYMERASE CATALYTIC SUBUNIT"/>
    <property type="match status" value="1"/>
</dbReference>
<organism evidence="14">
    <name type="scientific">uncultured Caudovirales phage</name>
    <dbReference type="NCBI Taxonomy" id="2100421"/>
    <lineage>
        <taxon>Viruses</taxon>
        <taxon>Duplodnaviria</taxon>
        <taxon>Heunggongvirae</taxon>
        <taxon>Uroviricota</taxon>
        <taxon>Caudoviricetes</taxon>
        <taxon>Peduoviridae</taxon>
        <taxon>Maltschvirus</taxon>
        <taxon>Maltschvirus maltsch</taxon>
    </lineage>
</organism>
<dbReference type="GO" id="GO:0016787">
    <property type="term" value="F:hydrolase activity"/>
    <property type="evidence" value="ECO:0007669"/>
    <property type="project" value="UniProtKB-KW"/>
</dbReference>
<dbReference type="InterPro" id="IPR006133">
    <property type="entry name" value="DNA-dir_DNA_pol_B_exonuc"/>
</dbReference>
<proteinExistence type="inferred from homology"/>
<comment type="catalytic activity">
    <reaction evidence="11">
        <text>DNA(n) + a 2'-deoxyribonucleoside 5'-triphosphate = DNA(n+1) + diphosphate</text>
        <dbReference type="Rhea" id="RHEA:22508"/>
        <dbReference type="Rhea" id="RHEA-COMP:17339"/>
        <dbReference type="Rhea" id="RHEA-COMP:17340"/>
        <dbReference type="ChEBI" id="CHEBI:33019"/>
        <dbReference type="ChEBI" id="CHEBI:61560"/>
        <dbReference type="ChEBI" id="CHEBI:173112"/>
        <dbReference type="EC" id="2.7.7.7"/>
    </reaction>
</comment>
<keyword evidence="3" id="KW-0808">Transferase</keyword>
<reference evidence="14" key="1">
    <citation type="submission" date="2020-04" db="EMBL/GenBank/DDBJ databases">
        <authorList>
            <person name="Chiriac C."/>
            <person name="Salcher M."/>
            <person name="Ghai R."/>
            <person name="Kavagutti S V."/>
        </authorList>
    </citation>
    <scope>NUCLEOTIDE SEQUENCE</scope>
</reference>
<evidence type="ECO:0000256" key="6">
    <source>
        <dbReference type="ARBA" id="ARBA00022722"/>
    </source>
</evidence>
<evidence type="ECO:0000256" key="7">
    <source>
        <dbReference type="ARBA" id="ARBA00022801"/>
    </source>
</evidence>
<keyword evidence="10" id="KW-0238">DNA-binding</keyword>
<evidence type="ECO:0000313" key="14">
    <source>
        <dbReference type="EMBL" id="CAB4143742.1"/>
    </source>
</evidence>
<dbReference type="EC" id="2.7.7.7" evidence="2"/>
<dbReference type="Gene3D" id="3.90.1600.10">
    <property type="entry name" value="Palm domain of DNA polymerase"/>
    <property type="match status" value="1"/>
</dbReference>
<keyword evidence="5" id="KW-0235">DNA replication</keyword>
<dbReference type="PRINTS" id="PR00106">
    <property type="entry name" value="DNAPOLB"/>
</dbReference>
<protein>
    <recommendedName>
        <fullName evidence="2">DNA-directed DNA polymerase</fullName>
        <ecNumber evidence="2">2.7.7.7</ecNumber>
    </recommendedName>
</protein>
<evidence type="ECO:0000259" key="12">
    <source>
        <dbReference type="Pfam" id="PF00136"/>
    </source>
</evidence>
<dbReference type="GO" id="GO:0003887">
    <property type="term" value="F:DNA-directed DNA polymerase activity"/>
    <property type="evidence" value="ECO:0007669"/>
    <property type="project" value="UniProtKB-KW"/>
</dbReference>
<dbReference type="GO" id="GO:0004518">
    <property type="term" value="F:nuclease activity"/>
    <property type="evidence" value="ECO:0007669"/>
    <property type="project" value="UniProtKB-KW"/>
</dbReference>
<dbReference type="GO" id="GO:0006261">
    <property type="term" value="P:DNA-templated DNA replication"/>
    <property type="evidence" value="ECO:0007669"/>
    <property type="project" value="TreeGrafter"/>
</dbReference>
<gene>
    <name evidence="14" type="ORF">UFOVP447_223</name>
</gene>
<evidence type="ECO:0000256" key="11">
    <source>
        <dbReference type="ARBA" id="ARBA00049244"/>
    </source>
</evidence>
<dbReference type="Gene3D" id="3.30.342.10">
    <property type="entry name" value="DNA Polymerase, chain B, domain 1"/>
    <property type="match status" value="1"/>
</dbReference>
<dbReference type="Gene3D" id="3.40.1820.10">
    <property type="entry name" value="DnaQ-like 3'-5' exonuclease"/>
    <property type="match status" value="1"/>
</dbReference>
<keyword evidence="9" id="KW-1194">Viral DNA replication</keyword>
<keyword evidence="8" id="KW-0239">DNA-directed DNA polymerase</keyword>
<evidence type="ECO:0000256" key="4">
    <source>
        <dbReference type="ARBA" id="ARBA00022695"/>
    </source>
</evidence>
<dbReference type="SUPFAM" id="SSF53098">
    <property type="entry name" value="Ribonuclease H-like"/>
    <property type="match status" value="1"/>
</dbReference>
<dbReference type="Gene3D" id="1.20.1280.300">
    <property type="match status" value="1"/>
</dbReference>
<keyword evidence="4" id="KW-0548">Nucleotidyltransferase</keyword>
<dbReference type="EMBL" id="LR796423">
    <property type="protein sequence ID" value="CAB4143742.1"/>
    <property type="molecule type" value="Genomic_DNA"/>
</dbReference>
<accession>A0A6J5MBN8</accession>
<dbReference type="Pfam" id="PF03104">
    <property type="entry name" value="DNA_pol_B_exo1"/>
    <property type="match status" value="1"/>
</dbReference>
<dbReference type="InterPro" id="IPR012337">
    <property type="entry name" value="RNaseH-like_sf"/>
</dbReference>
<evidence type="ECO:0000256" key="1">
    <source>
        <dbReference type="ARBA" id="ARBA00005755"/>
    </source>
</evidence>
<keyword evidence="6" id="KW-0540">Nuclease</keyword>
<dbReference type="GO" id="GO:0039693">
    <property type="term" value="P:viral DNA genome replication"/>
    <property type="evidence" value="ECO:0007669"/>
    <property type="project" value="UniProtKB-KW"/>
</dbReference>